<evidence type="ECO:0000313" key="2">
    <source>
        <dbReference type="EMBL" id="MPN50886.1"/>
    </source>
</evidence>
<gene>
    <name evidence="2" type="primary">susC_152</name>
    <name evidence="2" type="ORF">SDC9_198526</name>
</gene>
<name>A0A645IIS4_9ZZZZ</name>
<organism evidence="2">
    <name type="scientific">bioreactor metagenome</name>
    <dbReference type="NCBI Taxonomy" id="1076179"/>
    <lineage>
        <taxon>unclassified sequences</taxon>
        <taxon>metagenomes</taxon>
        <taxon>ecological metagenomes</taxon>
    </lineage>
</organism>
<dbReference type="SUPFAM" id="SSF56935">
    <property type="entry name" value="Porins"/>
    <property type="match status" value="1"/>
</dbReference>
<keyword evidence="2" id="KW-0675">Receptor</keyword>
<reference evidence="2" key="1">
    <citation type="submission" date="2019-08" db="EMBL/GenBank/DDBJ databases">
        <authorList>
            <person name="Kucharzyk K."/>
            <person name="Murdoch R.W."/>
            <person name="Higgins S."/>
            <person name="Loffler F."/>
        </authorList>
    </citation>
    <scope>NUCLEOTIDE SEQUENCE</scope>
</reference>
<proteinExistence type="predicted"/>
<dbReference type="InterPro" id="IPR037066">
    <property type="entry name" value="Plug_dom_sf"/>
</dbReference>
<dbReference type="AlphaFoldDB" id="A0A645IIS4"/>
<dbReference type="PROSITE" id="PS52016">
    <property type="entry name" value="TONB_DEPENDENT_REC_3"/>
    <property type="match status" value="1"/>
</dbReference>
<dbReference type="EMBL" id="VSSQ01115457">
    <property type="protein sequence ID" value="MPN50886.1"/>
    <property type="molecule type" value="Genomic_DNA"/>
</dbReference>
<accession>A0A645IIS4</accession>
<sequence length="85" mass="9319">MKYTLPINFKLDGANAKENVDFKPSFDPKNPPLIVLDGEVLPANFNMSILKPESIEKIEVLKDASATAIYGEKGKNGVIIITSKK</sequence>
<dbReference type="InterPro" id="IPR039426">
    <property type="entry name" value="TonB-dep_rcpt-like"/>
</dbReference>
<dbReference type="Pfam" id="PF07715">
    <property type="entry name" value="Plug"/>
    <property type="match status" value="1"/>
</dbReference>
<dbReference type="InterPro" id="IPR012910">
    <property type="entry name" value="Plug_dom"/>
</dbReference>
<dbReference type="NCBIfam" id="TIGR04057">
    <property type="entry name" value="SusC_RagA_signa"/>
    <property type="match status" value="1"/>
</dbReference>
<protein>
    <submittedName>
        <fullName evidence="2">TonB-dependent receptor SusC</fullName>
    </submittedName>
</protein>
<dbReference type="Gene3D" id="2.170.130.10">
    <property type="entry name" value="TonB-dependent receptor, plug domain"/>
    <property type="match status" value="1"/>
</dbReference>
<comment type="caution">
    <text evidence="2">The sequence shown here is derived from an EMBL/GenBank/DDBJ whole genome shotgun (WGS) entry which is preliminary data.</text>
</comment>
<evidence type="ECO:0000259" key="1">
    <source>
        <dbReference type="Pfam" id="PF07715"/>
    </source>
</evidence>
<dbReference type="InterPro" id="IPR023997">
    <property type="entry name" value="TonB-dep_OMP_SusC/RagA_CS"/>
</dbReference>
<feature type="domain" description="TonB-dependent receptor plug" evidence="1">
    <location>
        <begin position="28"/>
        <end position="78"/>
    </location>
</feature>